<evidence type="ECO:0000256" key="4">
    <source>
        <dbReference type="ARBA" id="ARBA00022481"/>
    </source>
</evidence>
<dbReference type="GO" id="GO:0005886">
    <property type="term" value="C:plasma membrane"/>
    <property type="evidence" value="ECO:0007669"/>
    <property type="project" value="UniProtKB-SubCell"/>
</dbReference>
<reference evidence="13 14" key="1">
    <citation type="journal article" date="2009" name="PLoS ONE">
        <title>The complete genome of Teredinibacter turnerae T7901: an intracellular endosymbiont of marine wood-boring bivalves (shipworms).</title>
        <authorList>
            <person name="Yang J.C."/>
            <person name="Madupu R."/>
            <person name="Durkin A.S."/>
            <person name="Ekborg N.A."/>
            <person name="Pedamallu C.S."/>
            <person name="Hostetler J.B."/>
            <person name="Radune D."/>
            <person name="Toms B.S."/>
            <person name="Henrissat B."/>
            <person name="Coutinho P.M."/>
            <person name="Schwarz S."/>
            <person name="Field L."/>
            <person name="Trindade-Silva A.E."/>
            <person name="Soares C.A.G."/>
            <person name="Elshahawi S."/>
            <person name="Hanora A."/>
            <person name="Schmidt E.W."/>
            <person name="Haygood M.G."/>
            <person name="Posfai J."/>
            <person name="Benner J."/>
            <person name="Madinger C."/>
            <person name="Nove J."/>
            <person name="Anton B."/>
            <person name="Chaudhary K."/>
            <person name="Foster J."/>
            <person name="Holman A."/>
            <person name="Kumar S."/>
            <person name="Lessard P.A."/>
            <person name="Luyten Y.A."/>
            <person name="Slatko B."/>
            <person name="Wood N."/>
            <person name="Wu B."/>
            <person name="Teplitski M."/>
            <person name="Mougous J.D."/>
            <person name="Ward N."/>
            <person name="Eisen J.A."/>
            <person name="Badger J.H."/>
            <person name="Distel D.L."/>
        </authorList>
    </citation>
    <scope>NUCLEOTIDE SEQUENCE [LARGE SCALE GENOMIC DNA]</scope>
    <source>
        <strain evidence="14">ATCC 39867 / T7901</strain>
    </source>
</reference>
<name>C5BM24_TERTT</name>
<dbReference type="Pfam" id="PF07963">
    <property type="entry name" value="N_methyl"/>
    <property type="match status" value="1"/>
</dbReference>
<keyword evidence="3" id="KW-1003">Cell membrane</keyword>
<protein>
    <recommendedName>
        <fullName evidence="2">Type II secretion system protein H</fullName>
    </recommendedName>
    <alternativeName>
        <fullName evidence="10">General secretion pathway protein H</fullName>
    </alternativeName>
</protein>
<evidence type="ECO:0000256" key="2">
    <source>
        <dbReference type="ARBA" id="ARBA00021549"/>
    </source>
</evidence>
<evidence type="ECO:0000256" key="10">
    <source>
        <dbReference type="ARBA" id="ARBA00030775"/>
    </source>
</evidence>
<evidence type="ECO:0000313" key="14">
    <source>
        <dbReference type="Proteomes" id="UP000009080"/>
    </source>
</evidence>
<dbReference type="Proteomes" id="UP000009080">
    <property type="component" value="Chromosome"/>
</dbReference>
<dbReference type="Gene3D" id="3.55.40.10">
    <property type="entry name" value="minor pseudopilin epsh domain"/>
    <property type="match status" value="1"/>
</dbReference>
<dbReference type="PROSITE" id="PS00409">
    <property type="entry name" value="PROKAR_NTER_METHYL"/>
    <property type="match status" value="1"/>
</dbReference>
<dbReference type="InterPro" id="IPR002416">
    <property type="entry name" value="T2SS_protein-GspH"/>
</dbReference>
<dbReference type="EMBL" id="CP001614">
    <property type="protein sequence ID" value="ACR11441.1"/>
    <property type="molecule type" value="Genomic_DNA"/>
</dbReference>
<keyword evidence="6 11" id="KW-0812">Transmembrane</keyword>
<evidence type="ECO:0000256" key="9">
    <source>
        <dbReference type="ARBA" id="ARBA00025772"/>
    </source>
</evidence>
<gene>
    <name evidence="13" type="primary">gspH</name>
    <name evidence="13" type="ordered locus">TERTU_0269</name>
</gene>
<keyword evidence="8 11" id="KW-0472">Membrane</keyword>
<dbReference type="STRING" id="377629.TERTU_0269"/>
<feature type="domain" description="General secretion pathway GspH" evidence="12">
    <location>
        <begin position="46"/>
        <end position="167"/>
    </location>
</feature>
<keyword evidence="7 11" id="KW-1133">Transmembrane helix</keyword>
<dbReference type="eggNOG" id="COG2165">
    <property type="taxonomic scope" value="Bacteria"/>
</dbReference>
<dbReference type="SUPFAM" id="SSF54523">
    <property type="entry name" value="Pili subunits"/>
    <property type="match status" value="1"/>
</dbReference>
<evidence type="ECO:0000256" key="7">
    <source>
        <dbReference type="ARBA" id="ARBA00022989"/>
    </source>
</evidence>
<feature type="transmembrane region" description="Helical" evidence="11">
    <location>
        <begin position="12"/>
        <end position="32"/>
    </location>
</feature>
<sequence>MVMSRHSGFTLLEILIVMVVIAVAMGGATLAINSGGPEKELKEVVEKFTAYADHAGEMAVISNEPMGLLLEPPGWQENLDAGWRFRWQKLTYQGWVDYEKLPPVELPPTIQLYVTIEGNLWEWEDAPKVKLPAIAFYPGGDMTQFEIEFTLNDFSDESQHVAVNEWGEVIWVEQAEAMAELDEEMGYQ</sequence>
<evidence type="ECO:0000256" key="1">
    <source>
        <dbReference type="ARBA" id="ARBA00004377"/>
    </source>
</evidence>
<organism evidence="13 14">
    <name type="scientific">Teredinibacter turnerae (strain ATCC 39867 / T7901)</name>
    <dbReference type="NCBI Taxonomy" id="377629"/>
    <lineage>
        <taxon>Bacteria</taxon>
        <taxon>Pseudomonadati</taxon>
        <taxon>Pseudomonadota</taxon>
        <taxon>Gammaproteobacteria</taxon>
        <taxon>Cellvibrionales</taxon>
        <taxon>Cellvibrionaceae</taxon>
        <taxon>Teredinibacter</taxon>
    </lineage>
</organism>
<comment type="similarity">
    <text evidence="9">Belongs to the GSP H family.</text>
</comment>
<keyword evidence="4" id="KW-0488">Methylation</keyword>
<evidence type="ECO:0000313" key="13">
    <source>
        <dbReference type="EMBL" id="ACR11441.1"/>
    </source>
</evidence>
<comment type="subcellular location">
    <subcellularLocation>
        <location evidence="1">Cell inner membrane</location>
        <topology evidence="1">Single-pass membrane protein</topology>
    </subcellularLocation>
</comment>
<dbReference type="InterPro" id="IPR012902">
    <property type="entry name" value="N_methyl_site"/>
</dbReference>
<dbReference type="HOGENOM" id="CLU_1440413_0_0_6"/>
<dbReference type="NCBIfam" id="TIGR02532">
    <property type="entry name" value="IV_pilin_GFxxxE"/>
    <property type="match status" value="1"/>
</dbReference>
<evidence type="ECO:0000259" key="12">
    <source>
        <dbReference type="Pfam" id="PF12019"/>
    </source>
</evidence>
<dbReference type="InterPro" id="IPR022346">
    <property type="entry name" value="T2SS_GspH"/>
</dbReference>
<dbReference type="KEGG" id="ttu:TERTU_0269"/>
<dbReference type="OrthoDB" id="5703416at2"/>
<evidence type="ECO:0000256" key="11">
    <source>
        <dbReference type="SAM" id="Phobius"/>
    </source>
</evidence>
<keyword evidence="14" id="KW-1185">Reference proteome</keyword>
<dbReference type="InterPro" id="IPR045584">
    <property type="entry name" value="Pilin-like"/>
</dbReference>
<dbReference type="GO" id="GO:0015628">
    <property type="term" value="P:protein secretion by the type II secretion system"/>
    <property type="evidence" value="ECO:0007669"/>
    <property type="project" value="InterPro"/>
</dbReference>
<dbReference type="AlphaFoldDB" id="C5BM24"/>
<keyword evidence="5" id="KW-0997">Cell inner membrane</keyword>
<accession>C5BM24</accession>
<evidence type="ECO:0000256" key="3">
    <source>
        <dbReference type="ARBA" id="ARBA00022475"/>
    </source>
</evidence>
<dbReference type="GO" id="GO:0015627">
    <property type="term" value="C:type II protein secretion system complex"/>
    <property type="evidence" value="ECO:0007669"/>
    <property type="project" value="InterPro"/>
</dbReference>
<evidence type="ECO:0000256" key="6">
    <source>
        <dbReference type="ARBA" id="ARBA00022692"/>
    </source>
</evidence>
<proteinExistence type="inferred from homology"/>
<evidence type="ECO:0000256" key="8">
    <source>
        <dbReference type="ARBA" id="ARBA00023136"/>
    </source>
</evidence>
<dbReference type="PRINTS" id="PR00885">
    <property type="entry name" value="BCTERIALGSPH"/>
</dbReference>
<evidence type="ECO:0000256" key="5">
    <source>
        <dbReference type="ARBA" id="ARBA00022519"/>
    </source>
</evidence>
<dbReference type="Pfam" id="PF12019">
    <property type="entry name" value="GspH"/>
    <property type="match status" value="1"/>
</dbReference>